<feature type="domain" description="HTH iclR-type" evidence="1">
    <location>
        <begin position="16"/>
        <end position="59"/>
    </location>
</feature>
<dbReference type="Gene3D" id="1.10.10.10">
    <property type="entry name" value="Winged helix-like DNA-binding domain superfamily/Winged helix DNA-binding domain"/>
    <property type="match status" value="1"/>
</dbReference>
<dbReference type="GO" id="GO:0003677">
    <property type="term" value="F:DNA binding"/>
    <property type="evidence" value="ECO:0007669"/>
    <property type="project" value="InterPro"/>
</dbReference>
<dbReference type="EMBL" id="FTMN01000003">
    <property type="protein sequence ID" value="SIQ30363.1"/>
    <property type="molecule type" value="Genomic_DNA"/>
</dbReference>
<name>A0A1N6RNF6_9GAMM</name>
<keyword evidence="3" id="KW-1185">Reference proteome</keyword>
<dbReference type="InterPro" id="IPR036390">
    <property type="entry name" value="WH_DNA-bd_sf"/>
</dbReference>
<dbReference type="SUPFAM" id="SSF46785">
    <property type="entry name" value="Winged helix' DNA-binding domain"/>
    <property type="match status" value="1"/>
</dbReference>
<evidence type="ECO:0000313" key="2">
    <source>
        <dbReference type="EMBL" id="SIQ30363.1"/>
    </source>
</evidence>
<dbReference type="InterPro" id="IPR036388">
    <property type="entry name" value="WH-like_DNA-bd_sf"/>
</dbReference>
<evidence type="ECO:0000259" key="1">
    <source>
        <dbReference type="Pfam" id="PF09339"/>
    </source>
</evidence>
<organism evidence="2 3">
    <name type="scientific">Marinobacterium stanieri</name>
    <dbReference type="NCBI Taxonomy" id="49186"/>
    <lineage>
        <taxon>Bacteria</taxon>
        <taxon>Pseudomonadati</taxon>
        <taxon>Pseudomonadota</taxon>
        <taxon>Gammaproteobacteria</taxon>
        <taxon>Oceanospirillales</taxon>
        <taxon>Oceanospirillaceae</taxon>
        <taxon>Marinobacterium</taxon>
    </lineage>
</organism>
<evidence type="ECO:0000313" key="3">
    <source>
        <dbReference type="Proteomes" id="UP000186895"/>
    </source>
</evidence>
<dbReference type="RefSeq" id="WP_076462559.1">
    <property type="nucleotide sequence ID" value="NZ_FTMN01000003.1"/>
</dbReference>
<dbReference type="GO" id="GO:0006355">
    <property type="term" value="P:regulation of DNA-templated transcription"/>
    <property type="evidence" value="ECO:0007669"/>
    <property type="project" value="InterPro"/>
</dbReference>
<dbReference type="InterPro" id="IPR005471">
    <property type="entry name" value="Tscrpt_reg_IclR_N"/>
</dbReference>
<dbReference type="Pfam" id="PF09339">
    <property type="entry name" value="HTH_IclR"/>
    <property type="match status" value="1"/>
</dbReference>
<dbReference type="AlphaFoldDB" id="A0A1N6RNF6"/>
<proteinExistence type="predicted"/>
<dbReference type="Proteomes" id="UP000186895">
    <property type="component" value="Unassembled WGS sequence"/>
</dbReference>
<sequence length="101" mass="10632">MSETYVSNTGVKHLRAIKALSGHTLDGVSNTELAQALNVPASGVTRIMATLIAEGFAVKLDNGRFAPSVALLQIAQRTANELSNGADRINELTQRIAAGSR</sequence>
<dbReference type="STRING" id="49186.SAMN05421647_103433"/>
<gene>
    <name evidence="2" type="ORF">SAMN05421647_103433</name>
</gene>
<reference evidence="2 3" key="1">
    <citation type="submission" date="2017-01" db="EMBL/GenBank/DDBJ databases">
        <authorList>
            <person name="Mah S.A."/>
            <person name="Swanson W.J."/>
            <person name="Moy G.W."/>
            <person name="Vacquier V.D."/>
        </authorList>
    </citation>
    <scope>NUCLEOTIDE SEQUENCE [LARGE SCALE GENOMIC DNA]</scope>
    <source>
        <strain evidence="2 3">DSM 7027</strain>
    </source>
</reference>
<protein>
    <submittedName>
        <fullName evidence="2">IclR helix-turn-helix domain-containing protein</fullName>
    </submittedName>
</protein>
<accession>A0A1N6RNF6</accession>